<sequence>LLFFPEGHRSRSGELQQFYSGAFRLAVETGTKIVPLCIKGTNEVLPPGRWWLSPAKVTIKALEPVNPKSLADSSSHRLIRKTVKNMMRQSLTEMALDPAGNTDVAGSGCSL</sequence>
<name>X0WRP3_9ZZZZ</name>
<gene>
    <name evidence="4" type="ORF">S01H1_57862</name>
</gene>
<dbReference type="CDD" id="cd07989">
    <property type="entry name" value="LPLAT_AGPAT-like"/>
    <property type="match status" value="1"/>
</dbReference>
<evidence type="ECO:0000256" key="1">
    <source>
        <dbReference type="ARBA" id="ARBA00022679"/>
    </source>
</evidence>
<feature type="domain" description="Phospholipid/glycerol acyltransferase" evidence="3">
    <location>
        <begin position="2"/>
        <end position="39"/>
    </location>
</feature>
<dbReference type="Pfam" id="PF01553">
    <property type="entry name" value="Acyltransferase"/>
    <property type="match status" value="1"/>
</dbReference>
<comment type="caution">
    <text evidence="4">The sequence shown here is derived from an EMBL/GenBank/DDBJ whole genome shotgun (WGS) entry which is preliminary data.</text>
</comment>
<reference evidence="4" key="1">
    <citation type="journal article" date="2014" name="Front. Microbiol.">
        <title>High frequency of phylogenetically diverse reductive dehalogenase-homologous genes in deep subseafloor sedimentary metagenomes.</title>
        <authorList>
            <person name="Kawai M."/>
            <person name="Futagami T."/>
            <person name="Toyoda A."/>
            <person name="Takaki Y."/>
            <person name="Nishi S."/>
            <person name="Hori S."/>
            <person name="Arai W."/>
            <person name="Tsubouchi T."/>
            <person name="Morono Y."/>
            <person name="Uchiyama I."/>
            <person name="Ito T."/>
            <person name="Fujiyama A."/>
            <person name="Inagaki F."/>
            <person name="Takami H."/>
        </authorList>
    </citation>
    <scope>NUCLEOTIDE SEQUENCE</scope>
    <source>
        <strain evidence="4">Expedition CK06-06</strain>
    </source>
</reference>
<evidence type="ECO:0000313" key="4">
    <source>
        <dbReference type="EMBL" id="GAG15361.1"/>
    </source>
</evidence>
<dbReference type="PANTHER" id="PTHR10434">
    <property type="entry name" value="1-ACYL-SN-GLYCEROL-3-PHOSPHATE ACYLTRANSFERASE"/>
    <property type="match status" value="1"/>
</dbReference>
<evidence type="ECO:0000256" key="2">
    <source>
        <dbReference type="ARBA" id="ARBA00023315"/>
    </source>
</evidence>
<organism evidence="4">
    <name type="scientific">marine sediment metagenome</name>
    <dbReference type="NCBI Taxonomy" id="412755"/>
    <lineage>
        <taxon>unclassified sequences</taxon>
        <taxon>metagenomes</taxon>
        <taxon>ecological metagenomes</taxon>
    </lineage>
</organism>
<dbReference type="SUPFAM" id="SSF69593">
    <property type="entry name" value="Glycerol-3-phosphate (1)-acyltransferase"/>
    <property type="match status" value="1"/>
</dbReference>
<evidence type="ECO:0000259" key="3">
    <source>
        <dbReference type="Pfam" id="PF01553"/>
    </source>
</evidence>
<keyword evidence="2" id="KW-0012">Acyltransferase</keyword>
<dbReference type="InterPro" id="IPR002123">
    <property type="entry name" value="Plipid/glycerol_acylTrfase"/>
</dbReference>
<protein>
    <recommendedName>
        <fullName evidence="3">Phospholipid/glycerol acyltransferase domain-containing protein</fullName>
    </recommendedName>
</protein>
<proteinExistence type="predicted"/>
<keyword evidence="1" id="KW-0808">Transferase</keyword>
<accession>X0WRP3</accession>
<dbReference type="AlphaFoldDB" id="X0WRP3"/>
<dbReference type="GO" id="GO:0006654">
    <property type="term" value="P:phosphatidic acid biosynthetic process"/>
    <property type="evidence" value="ECO:0007669"/>
    <property type="project" value="TreeGrafter"/>
</dbReference>
<dbReference type="GO" id="GO:0003841">
    <property type="term" value="F:1-acylglycerol-3-phosphate O-acyltransferase activity"/>
    <property type="evidence" value="ECO:0007669"/>
    <property type="project" value="TreeGrafter"/>
</dbReference>
<feature type="non-terminal residue" evidence="4">
    <location>
        <position position="1"/>
    </location>
</feature>
<dbReference type="EMBL" id="BARS01037763">
    <property type="protein sequence ID" value="GAG15361.1"/>
    <property type="molecule type" value="Genomic_DNA"/>
</dbReference>
<dbReference type="PANTHER" id="PTHR10434:SF11">
    <property type="entry name" value="1-ACYL-SN-GLYCEROL-3-PHOSPHATE ACYLTRANSFERASE"/>
    <property type="match status" value="1"/>
</dbReference>